<feature type="transmembrane region" description="Helical" evidence="1">
    <location>
        <begin position="25"/>
        <end position="44"/>
    </location>
</feature>
<evidence type="ECO:0000313" key="2">
    <source>
        <dbReference type="EMBL" id="AZP04321.1"/>
    </source>
</evidence>
<evidence type="ECO:0008006" key="4">
    <source>
        <dbReference type="Google" id="ProtNLM"/>
    </source>
</evidence>
<dbReference type="KEGG" id="jeh:EJN90_06515"/>
<gene>
    <name evidence="2" type="ORF">EJN90_06515</name>
</gene>
<name>A0A3S9HAG2_9LACT</name>
<dbReference type="AlphaFoldDB" id="A0A3S9HAG2"/>
<keyword evidence="1" id="KW-0472">Membrane</keyword>
<dbReference type="Proteomes" id="UP000273326">
    <property type="component" value="Chromosome"/>
</dbReference>
<dbReference type="RefSeq" id="WP_126109620.1">
    <property type="nucleotide sequence ID" value="NZ_CP034465.1"/>
</dbReference>
<accession>A0A3S9HAG2</accession>
<keyword evidence="3" id="KW-1185">Reference proteome</keyword>
<organism evidence="2 3">
    <name type="scientific">Jeotgalibaca ciconiae</name>
    <dbReference type="NCBI Taxonomy" id="2496265"/>
    <lineage>
        <taxon>Bacteria</taxon>
        <taxon>Bacillati</taxon>
        <taxon>Bacillota</taxon>
        <taxon>Bacilli</taxon>
        <taxon>Lactobacillales</taxon>
        <taxon>Carnobacteriaceae</taxon>
        <taxon>Jeotgalibaca</taxon>
    </lineage>
</organism>
<dbReference type="OrthoDB" id="9824466at2"/>
<sequence length="161" mass="19148">MYHGTANFSLKDYLFINLTVNTKKYLAYAGATLVICLWFILLFMKEYTLERQIISTIFIFIFIFLSFVVAEIITLIKKLKKYPHSIGVREFIITKEGFQTKNLEKNEAIFFIWDEFQCLINRKKFWLLKINDQQIKVIPHAAFNETKIKEITQFISDNIEI</sequence>
<protein>
    <recommendedName>
        <fullName evidence="4">YcxB family protein</fullName>
    </recommendedName>
</protein>
<keyword evidence="1" id="KW-1133">Transmembrane helix</keyword>
<dbReference type="EMBL" id="CP034465">
    <property type="protein sequence ID" value="AZP04321.1"/>
    <property type="molecule type" value="Genomic_DNA"/>
</dbReference>
<keyword evidence="1" id="KW-0812">Transmembrane</keyword>
<evidence type="ECO:0000256" key="1">
    <source>
        <dbReference type="SAM" id="Phobius"/>
    </source>
</evidence>
<evidence type="ECO:0000313" key="3">
    <source>
        <dbReference type="Proteomes" id="UP000273326"/>
    </source>
</evidence>
<proteinExistence type="predicted"/>
<feature type="transmembrane region" description="Helical" evidence="1">
    <location>
        <begin position="56"/>
        <end position="76"/>
    </location>
</feature>
<reference evidence="3" key="1">
    <citation type="submission" date="2018-12" db="EMBL/GenBank/DDBJ databases">
        <title>Complete genome sequencing of Jeotgalibaca sp. H21T32.</title>
        <authorList>
            <person name="Bae J.-W."/>
            <person name="Lee S.-Y."/>
        </authorList>
    </citation>
    <scope>NUCLEOTIDE SEQUENCE [LARGE SCALE GENOMIC DNA]</scope>
    <source>
        <strain evidence="3">H21T32</strain>
    </source>
</reference>